<feature type="domain" description="Protein kinase" evidence="18">
    <location>
        <begin position="306"/>
        <end position="579"/>
    </location>
</feature>
<feature type="binding site" evidence="15">
    <location>
        <position position="334"/>
    </location>
    <ligand>
        <name>ATP</name>
        <dbReference type="ChEBI" id="CHEBI:30616"/>
    </ligand>
</feature>
<evidence type="ECO:0000256" key="16">
    <source>
        <dbReference type="SAM" id="MobiDB-lite"/>
    </source>
</evidence>
<dbReference type="Pfam" id="PF00560">
    <property type="entry name" value="LRR_1"/>
    <property type="match status" value="3"/>
</dbReference>
<keyword evidence="3" id="KW-0433">Leucine-rich repeat</keyword>
<evidence type="ECO:0000256" key="1">
    <source>
        <dbReference type="ARBA" id="ARBA00004479"/>
    </source>
</evidence>
<organism evidence="19 20">
    <name type="scientific">Adiantum capillus-veneris</name>
    <name type="common">Maidenhair fern</name>
    <dbReference type="NCBI Taxonomy" id="13818"/>
    <lineage>
        <taxon>Eukaryota</taxon>
        <taxon>Viridiplantae</taxon>
        <taxon>Streptophyta</taxon>
        <taxon>Embryophyta</taxon>
        <taxon>Tracheophyta</taxon>
        <taxon>Polypodiopsida</taxon>
        <taxon>Polypodiidae</taxon>
        <taxon>Polypodiales</taxon>
        <taxon>Pteridineae</taxon>
        <taxon>Pteridaceae</taxon>
        <taxon>Vittarioideae</taxon>
        <taxon>Adiantum</taxon>
    </lineage>
</organism>
<evidence type="ECO:0000256" key="14">
    <source>
        <dbReference type="ARBA" id="ARBA00023180"/>
    </source>
</evidence>
<dbReference type="SMART" id="SM00220">
    <property type="entry name" value="S_TKc"/>
    <property type="match status" value="1"/>
</dbReference>
<dbReference type="InterPro" id="IPR008271">
    <property type="entry name" value="Ser/Thr_kinase_AS"/>
</dbReference>
<keyword evidence="14" id="KW-0325">Glycoprotein</keyword>
<gene>
    <name evidence="19" type="ORF">GOP47_0018708</name>
</gene>
<name>A0A9D4Z919_ADICA</name>
<dbReference type="AlphaFoldDB" id="A0A9D4Z919"/>
<keyword evidence="20" id="KW-1185">Reference proteome</keyword>
<keyword evidence="6" id="KW-0732">Signal</keyword>
<keyword evidence="12 17" id="KW-0472">Membrane</keyword>
<keyword evidence="11 17" id="KW-1133">Transmembrane helix</keyword>
<evidence type="ECO:0000256" key="5">
    <source>
        <dbReference type="ARBA" id="ARBA00022692"/>
    </source>
</evidence>
<dbReference type="PANTHER" id="PTHR48056">
    <property type="entry name" value="LRR RECEPTOR-LIKE SERINE/THREONINE-PROTEIN KINASE-RELATED"/>
    <property type="match status" value="1"/>
</dbReference>
<accession>A0A9D4Z919</accession>
<keyword evidence="7" id="KW-0677">Repeat</keyword>
<dbReference type="Proteomes" id="UP000886520">
    <property type="component" value="Chromosome 18"/>
</dbReference>
<reference evidence="19" key="1">
    <citation type="submission" date="2021-01" db="EMBL/GenBank/DDBJ databases">
        <title>Adiantum capillus-veneris genome.</title>
        <authorList>
            <person name="Fang Y."/>
            <person name="Liao Q."/>
        </authorList>
    </citation>
    <scope>NUCLEOTIDE SEQUENCE</scope>
    <source>
        <strain evidence="19">H3</strain>
        <tissue evidence="19">Leaf</tissue>
    </source>
</reference>
<dbReference type="InterPro" id="IPR011009">
    <property type="entry name" value="Kinase-like_dom_sf"/>
</dbReference>
<evidence type="ECO:0000256" key="15">
    <source>
        <dbReference type="PROSITE-ProRule" id="PRU10141"/>
    </source>
</evidence>
<keyword evidence="4" id="KW-0808">Transferase</keyword>
<evidence type="ECO:0000256" key="9">
    <source>
        <dbReference type="ARBA" id="ARBA00022777"/>
    </source>
</evidence>
<dbReference type="PROSITE" id="PS50011">
    <property type="entry name" value="PROTEIN_KINASE_DOM"/>
    <property type="match status" value="1"/>
</dbReference>
<evidence type="ECO:0000313" key="19">
    <source>
        <dbReference type="EMBL" id="KAI5066084.1"/>
    </source>
</evidence>
<dbReference type="GO" id="GO:0005524">
    <property type="term" value="F:ATP binding"/>
    <property type="evidence" value="ECO:0007669"/>
    <property type="project" value="UniProtKB-UniRule"/>
</dbReference>
<feature type="transmembrane region" description="Helical" evidence="17">
    <location>
        <begin position="240"/>
        <end position="265"/>
    </location>
</feature>
<dbReference type="Pfam" id="PF08263">
    <property type="entry name" value="LRRNT_2"/>
    <property type="match status" value="1"/>
</dbReference>
<dbReference type="InterPro" id="IPR000719">
    <property type="entry name" value="Prot_kinase_dom"/>
</dbReference>
<dbReference type="PANTHER" id="PTHR48056:SF77">
    <property type="entry name" value="PROTEIN KINASE DOMAIN-CONTAINING PROTEIN"/>
    <property type="match status" value="1"/>
</dbReference>
<proteinExistence type="inferred from homology"/>
<keyword evidence="13" id="KW-0675">Receptor</keyword>
<evidence type="ECO:0000256" key="17">
    <source>
        <dbReference type="SAM" id="Phobius"/>
    </source>
</evidence>
<comment type="subcellular location">
    <subcellularLocation>
        <location evidence="1">Membrane</location>
        <topology evidence="1">Single-pass type I membrane protein</topology>
    </subcellularLocation>
</comment>
<dbReference type="Pfam" id="PF00069">
    <property type="entry name" value="Pkinase"/>
    <property type="match status" value="1"/>
</dbReference>
<dbReference type="Gene3D" id="3.30.200.20">
    <property type="entry name" value="Phosphorylase Kinase, domain 1"/>
    <property type="match status" value="1"/>
</dbReference>
<comment type="caution">
    <text evidence="19">The sequence shown here is derived from an EMBL/GenBank/DDBJ whole genome shotgun (WGS) entry which is preliminary data.</text>
</comment>
<evidence type="ECO:0000256" key="12">
    <source>
        <dbReference type="ARBA" id="ARBA00023136"/>
    </source>
</evidence>
<dbReference type="FunFam" id="1.10.510.10:FF:000146">
    <property type="entry name" value="LRR receptor-like serine/threonine-protein kinase IOS1"/>
    <property type="match status" value="1"/>
</dbReference>
<evidence type="ECO:0000256" key="6">
    <source>
        <dbReference type="ARBA" id="ARBA00022729"/>
    </source>
</evidence>
<evidence type="ECO:0000313" key="20">
    <source>
        <dbReference type="Proteomes" id="UP000886520"/>
    </source>
</evidence>
<dbReference type="PROSITE" id="PS00107">
    <property type="entry name" value="PROTEIN_KINASE_ATP"/>
    <property type="match status" value="1"/>
</dbReference>
<evidence type="ECO:0000256" key="11">
    <source>
        <dbReference type="ARBA" id="ARBA00022989"/>
    </source>
</evidence>
<dbReference type="GO" id="GO:0004672">
    <property type="term" value="F:protein kinase activity"/>
    <property type="evidence" value="ECO:0007669"/>
    <property type="project" value="InterPro"/>
</dbReference>
<dbReference type="InterPro" id="IPR013210">
    <property type="entry name" value="LRR_N_plant-typ"/>
</dbReference>
<evidence type="ECO:0000256" key="8">
    <source>
        <dbReference type="ARBA" id="ARBA00022741"/>
    </source>
</evidence>
<dbReference type="PROSITE" id="PS00108">
    <property type="entry name" value="PROTEIN_KINASE_ST"/>
    <property type="match status" value="1"/>
</dbReference>
<sequence length="592" mass="65030">MNKYLCIKLTQGSFAITPDGEVLLSFKQTLRNSDEVLLHWNGNDTSPCTWHGVLCDSRTGRVVSLNLASNKLWGNIAPDLGKLDQLQRLGLHQNSLYGSIPPTLGNCSHLKALLLQDNYLSGQIPSELGELLELKILDISSNSLSGTIPESLGKLKNLTSFNVSTNFLAGEIPESGVLRNFGEQSFVGNMGLCGQQVGEICKSQLVEPSMTPDSSSSPLEGVPGPPFGLRRRSSKSSTEFLISALVTVGLSLLIALMCFWGCFLYHKFGKKRKGFEDIEDSGATVVIFHSDIPFTSKEIIRRIELLDESHVIGHGGFGTVYKLVMEDGSAFAVKRIDKGSLSFDRLFERELEVLGSIKHRNLVNLRGYCNSPSAKLLIYDYLQNGSLEEVLHDCEDVTLGWGARLKIALGAARGLAYLHHDCSPRIIHRDVKSSNILIGENLEPHVSDFGLAKLLEDNISHVTTVIAGTFGYLAPEYLQSGRATEKTDVYSYGIVLLELISGKRPSDASFVEKGLNIVGWAISLKKDKLWREILDPRCEGVLTDSLEGLIQIATLCLSPMPDDRPTMHEVVKMLEAEILSPCPSDFYDSNSD</sequence>
<dbReference type="SUPFAM" id="SSF56112">
    <property type="entry name" value="Protein kinase-like (PK-like)"/>
    <property type="match status" value="1"/>
</dbReference>
<dbReference type="InterPro" id="IPR017441">
    <property type="entry name" value="Protein_kinase_ATP_BS"/>
</dbReference>
<dbReference type="GO" id="GO:0016020">
    <property type="term" value="C:membrane"/>
    <property type="evidence" value="ECO:0007669"/>
    <property type="project" value="UniProtKB-SubCell"/>
</dbReference>
<keyword evidence="9" id="KW-0418">Kinase</keyword>
<dbReference type="EMBL" id="JABFUD020000018">
    <property type="protein sequence ID" value="KAI5066084.1"/>
    <property type="molecule type" value="Genomic_DNA"/>
</dbReference>
<evidence type="ECO:0000256" key="4">
    <source>
        <dbReference type="ARBA" id="ARBA00022679"/>
    </source>
</evidence>
<dbReference type="Gene3D" id="1.10.510.10">
    <property type="entry name" value="Transferase(Phosphotransferase) domain 1"/>
    <property type="match status" value="1"/>
</dbReference>
<evidence type="ECO:0000256" key="7">
    <source>
        <dbReference type="ARBA" id="ARBA00022737"/>
    </source>
</evidence>
<evidence type="ECO:0000256" key="13">
    <source>
        <dbReference type="ARBA" id="ARBA00023170"/>
    </source>
</evidence>
<dbReference type="InterPro" id="IPR032675">
    <property type="entry name" value="LRR_dom_sf"/>
</dbReference>
<keyword evidence="5 17" id="KW-0812">Transmembrane</keyword>
<comment type="similarity">
    <text evidence="2">Belongs to the protein kinase superfamily. Ser/Thr protein kinase family.</text>
</comment>
<dbReference type="InterPro" id="IPR001611">
    <property type="entry name" value="Leu-rich_rpt"/>
</dbReference>
<dbReference type="FunFam" id="3.80.10.10:FF:000101">
    <property type="entry name" value="LRR receptor-like serine/threonine-protein kinase ERECTA"/>
    <property type="match status" value="1"/>
</dbReference>
<dbReference type="Gene3D" id="3.80.10.10">
    <property type="entry name" value="Ribonuclease Inhibitor"/>
    <property type="match status" value="1"/>
</dbReference>
<evidence type="ECO:0000256" key="2">
    <source>
        <dbReference type="ARBA" id="ARBA00008684"/>
    </source>
</evidence>
<protein>
    <recommendedName>
        <fullName evidence="18">Protein kinase domain-containing protein</fullName>
    </recommendedName>
</protein>
<keyword evidence="10 15" id="KW-0067">ATP-binding</keyword>
<evidence type="ECO:0000256" key="3">
    <source>
        <dbReference type="ARBA" id="ARBA00022614"/>
    </source>
</evidence>
<keyword evidence="8 15" id="KW-0547">Nucleotide-binding</keyword>
<feature type="region of interest" description="Disordered" evidence="16">
    <location>
        <begin position="209"/>
        <end position="230"/>
    </location>
</feature>
<dbReference type="OrthoDB" id="4062651at2759"/>
<dbReference type="SUPFAM" id="SSF52058">
    <property type="entry name" value="L domain-like"/>
    <property type="match status" value="1"/>
</dbReference>
<evidence type="ECO:0000259" key="18">
    <source>
        <dbReference type="PROSITE" id="PS50011"/>
    </source>
</evidence>
<dbReference type="InterPro" id="IPR050647">
    <property type="entry name" value="Plant_LRR-RLKs"/>
</dbReference>
<evidence type="ECO:0000256" key="10">
    <source>
        <dbReference type="ARBA" id="ARBA00022840"/>
    </source>
</evidence>